<reference evidence="2 3" key="1">
    <citation type="journal article" date="2018" name="Nat. Genet.">
        <title>The Rosa genome provides new insights in the design of modern roses.</title>
        <authorList>
            <person name="Bendahmane M."/>
        </authorList>
    </citation>
    <scope>NUCLEOTIDE SEQUENCE [LARGE SCALE GENOMIC DNA]</scope>
    <source>
        <strain evidence="3">cv. Old Blush</strain>
    </source>
</reference>
<gene>
    <name evidence="2" type="ORF">RchiOBHm_Chr5g0077211</name>
</gene>
<evidence type="ECO:0000313" key="2">
    <source>
        <dbReference type="EMBL" id="PRQ35181.1"/>
    </source>
</evidence>
<feature type="transmembrane region" description="Helical" evidence="1">
    <location>
        <begin position="49"/>
        <end position="71"/>
    </location>
</feature>
<dbReference type="EMBL" id="PDCK01000043">
    <property type="protein sequence ID" value="PRQ35181.1"/>
    <property type="molecule type" value="Genomic_DNA"/>
</dbReference>
<organism evidence="2 3">
    <name type="scientific">Rosa chinensis</name>
    <name type="common">China rose</name>
    <dbReference type="NCBI Taxonomy" id="74649"/>
    <lineage>
        <taxon>Eukaryota</taxon>
        <taxon>Viridiplantae</taxon>
        <taxon>Streptophyta</taxon>
        <taxon>Embryophyta</taxon>
        <taxon>Tracheophyta</taxon>
        <taxon>Spermatophyta</taxon>
        <taxon>Magnoliopsida</taxon>
        <taxon>eudicotyledons</taxon>
        <taxon>Gunneridae</taxon>
        <taxon>Pentapetalae</taxon>
        <taxon>rosids</taxon>
        <taxon>fabids</taxon>
        <taxon>Rosales</taxon>
        <taxon>Rosaceae</taxon>
        <taxon>Rosoideae</taxon>
        <taxon>Rosoideae incertae sedis</taxon>
        <taxon>Rosa</taxon>
    </lineage>
</organism>
<keyword evidence="1" id="KW-1133">Transmembrane helix</keyword>
<dbReference type="Gramene" id="PRQ35181">
    <property type="protein sequence ID" value="PRQ35181"/>
    <property type="gene ID" value="RchiOBHm_Chr5g0077211"/>
</dbReference>
<comment type="caution">
    <text evidence="2">The sequence shown here is derived from an EMBL/GenBank/DDBJ whole genome shotgun (WGS) entry which is preliminary data.</text>
</comment>
<evidence type="ECO:0000256" key="1">
    <source>
        <dbReference type="SAM" id="Phobius"/>
    </source>
</evidence>
<keyword evidence="1" id="KW-0812">Transmembrane</keyword>
<name>A0A2P6QLX4_ROSCH</name>
<dbReference type="AlphaFoldDB" id="A0A2P6QLX4"/>
<sequence length="158" mass="18380">MKTTYCCCCLFGLCYKTTQFVVSLLAIYFAGHLDPSFREFPLFRSRWWWGFFLLSWFLMPLHLRSSSLLLVRWRCNGILYRFPIILPCNEIDDGVIGLHICARHEVIIAIQGCLLFLESDCTDCMHTRNPTKCHLLHVQIWRPKSTACLLPPSLVPVI</sequence>
<feature type="transmembrane region" description="Helical" evidence="1">
    <location>
        <begin position="7"/>
        <end position="29"/>
    </location>
</feature>
<keyword evidence="3" id="KW-1185">Reference proteome</keyword>
<dbReference type="Proteomes" id="UP000238479">
    <property type="component" value="Chromosome 5"/>
</dbReference>
<proteinExistence type="predicted"/>
<accession>A0A2P6QLX4</accession>
<evidence type="ECO:0000313" key="3">
    <source>
        <dbReference type="Proteomes" id="UP000238479"/>
    </source>
</evidence>
<keyword evidence="1" id="KW-0472">Membrane</keyword>
<protein>
    <submittedName>
        <fullName evidence="2">Uncharacterized protein</fullName>
    </submittedName>
</protein>